<comment type="caution">
    <text evidence="1">The sequence shown here is derived from an EMBL/GenBank/DDBJ whole genome shotgun (WGS) entry which is preliminary data.</text>
</comment>
<sequence length="162" mass="19173">MRRLRPRPEHWKDILGSDETWATNNPMWKQWVTLDEDDDPTNFALARRKPHGWMFWGSFAGRRKGPCFFWEKEFGGITTQKLSKRRFPAYSPDSAPIENVWYWMKSLIEVKYDIQSLNPLQLRAAVQEAWDLVPIEFLPKLAHSMPERIEKIIEANGDSIIR</sequence>
<keyword evidence="2" id="KW-1185">Reference proteome</keyword>
<dbReference type="Proteomes" id="UP001451303">
    <property type="component" value="Unassembled WGS sequence"/>
</dbReference>
<organism evidence="1 2">
    <name type="scientific">Neurospora intermedia</name>
    <dbReference type="NCBI Taxonomy" id="5142"/>
    <lineage>
        <taxon>Eukaryota</taxon>
        <taxon>Fungi</taxon>
        <taxon>Dikarya</taxon>
        <taxon>Ascomycota</taxon>
        <taxon>Pezizomycotina</taxon>
        <taxon>Sordariomycetes</taxon>
        <taxon>Sordariomycetidae</taxon>
        <taxon>Sordariales</taxon>
        <taxon>Sordariaceae</taxon>
        <taxon>Neurospora</taxon>
    </lineage>
</organism>
<evidence type="ECO:0008006" key="3">
    <source>
        <dbReference type="Google" id="ProtNLM"/>
    </source>
</evidence>
<protein>
    <recommendedName>
        <fullName evidence="3">Transposable element Tc3 transposase</fullName>
    </recommendedName>
</protein>
<proteinExistence type="predicted"/>
<accession>A0ABR3D7W9</accession>
<evidence type="ECO:0000313" key="2">
    <source>
        <dbReference type="Proteomes" id="UP001451303"/>
    </source>
</evidence>
<evidence type="ECO:0000313" key="1">
    <source>
        <dbReference type="EMBL" id="KAL0467811.1"/>
    </source>
</evidence>
<dbReference type="Gene3D" id="3.30.420.10">
    <property type="entry name" value="Ribonuclease H-like superfamily/Ribonuclease H"/>
    <property type="match status" value="2"/>
</dbReference>
<name>A0ABR3D7W9_NEUIN</name>
<dbReference type="InterPro" id="IPR036397">
    <property type="entry name" value="RNaseH_sf"/>
</dbReference>
<gene>
    <name evidence="1" type="ORF">QR685DRAFT_608000</name>
</gene>
<reference evidence="1 2" key="1">
    <citation type="submission" date="2023-09" db="EMBL/GenBank/DDBJ databases">
        <title>Multi-omics analysis of a traditional fermented food reveals byproduct-associated fungal strains for waste-to-food upcycling.</title>
        <authorList>
            <consortium name="Lawrence Berkeley National Laboratory"/>
            <person name="Rekdal V.M."/>
            <person name="Villalobos-Escobedo J.M."/>
            <person name="Rodriguez-Valeron N."/>
            <person name="Garcia M.O."/>
            <person name="Vasquez D.P."/>
            <person name="Damayanti I."/>
            <person name="Sorensen P.M."/>
            <person name="Baidoo E.E."/>
            <person name="De Carvalho A.C."/>
            <person name="Riley R."/>
            <person name="Lipzen A."/>
            <person name="He G."/>
            <person name="Yan M."/>
            <person name="Haridas S."/>
            <person name="Daum C."/>
            <person name="Yoshinaga Y."/>
            <person name="Ng V."/>
            <person name="Grigoriev I.V."/>
            <person name="Munk R."/>
            <person name="Nuraida L."/>
            <person name="Wijaya C.H."/>
            <person name="Morales P.-C."/>
            <person name="Keasling J.D."/>
        </authorList>
    </citation>
    <scope>NUCLEOTIDE SEQUENCE [LARGE SCALE GENOMIC DNA]</scope>
    <source>
        <strain evidence="1 2">FGSC 2613</strain>
    </source>
</reference>
<dbReference type="EMBL" id="JAVLET010000008">
    <property type="protein sequence ID" value="KAL0467811.1"/>
    <property type="molecule type" value="Genomic_DNA"/>
</dbReference>